<feature type="compositionally biased region" description="Basic residues" evidence="5">
    <location>
        <begin position="235"/>
        <end position="244"/>
    </location>
</feature>
<comment type="caution">
    <text evidence="8">The sequence shown here is derived from an EMBL/GenBank/DDBJ whole genome shotgun (WGS) entry which is preliminary data.</text>
</comment>
<keyword evidence="2 4" id="KW-0863">Zinc-finger</keyword>
<dbReference type="CDD" id="cd19769">
    <property type="entry name" value="Bbox2_TRIM16-like"/>
    <property type="match status" value="1"/>
</dbReference>
<sequence length="293" mass="33339">EMAAVALKNKDPLMCPICLDSLENPVTIPCGHNYCMACIEDYWNKDKHSETYRCPKCRETFTQRPALNKNTMFAEVVEQLQKARLQDTSLRNPGPLNTKSTICTGQKRQAVKLCSECAMSYCEAQTFGHEKANSGDKNIVIVISGAPRMDVCLHHNLPLEIYCRTDRQLICSICFTKSHKDHDAVSVAPVSTERREQKSSHMDTQHEERHTSQKHGRKKHDRSKHGNGQEQRQRSSSRKTLHLKSSHEVSHHESHGNNVIRHGQGEGGVHVKSKHRSRHGSWHTSSSRKRSQH</sequence>
<dbReference type="PROSITE" id="PS50089">
    <property type="entry name" value="ZF_RING_2"/>
    <property type="match status" value="1"/>
</dbReference>
<dbReference type="InterPro" id="IPR001841">
    <property type="entry name" value="Znf_RING"/>
</dbReference>
<evidence type="ECO:0000313" key="9">
    <source>
        <dbReference type="Proteomes" id="UP001205998"/>
    </source>
</evidence>
<evidence type="ECO:0000256" key="4">
    <source>
        <dbReference type="PROSITE-ProRule" id="PRU00024"/>
    </source>
</evidence>
<dbReference type="InterPro" id="IPR013083">
    <property type="entry name" value="Znf_RING/FYVE/PHD"/>
</dbReference>
<evidence type="ECO:0008006" key="10">
    <source>
        <dbReference type="Google" id="ProtNLM"/>
    </source>
</evidence>
<dbReference type="SMART" id="SM00184">
    <property type="entry name" value="RING"/>
    <property type="match status" value="1"/>
</dbReference>
<protein>
    <recommendedName>
        <fullName evidence="10">RING-type domain-containing protein</fullName>
    </recommendedName>
</protein>
<feature type="domain" description="RING-type" evidence="6">
    <location>
        <begin position="15"/>
        <end position="58"/>
    </location>
</feature>
<feature type="non-terminal residue" evidence="8">
    <location>
        <position position="1"/>
    </location>
</feature>
<dbReference type="Gene3D" id="3.30.160.60">
    <property type="entry name" value="Classic Zinc Finger"/>
    <property type="match status" value="1"/>
</dbReference>
<organism evidence="8 9">
    <name type="scientific">Silurus asotus</name>
    <name type="common">Amur catfish</name>
    <name type="synonym">Parasilurus asotus</name>
    <dbReference type="NCBI Taxonomy" id="30991"/>
    <lineage>
        <taxon>Eukaryota</taxon>
        <taxon>Metazoa</taxon>
        <taxon>Chordata</taxon>
        <taxon>Craniata</taxon>
        <taxon>Vertebrata</taxon>
        <taxon>Euteleostomi</taxon>
        <taxon>Actinopterygii</taxon>
        <taxon>Neopterygii</taxon>
        <taxon>Teleostei</taxon>
        <taxon>Ostariophysi</taxon>
        <taxon>Siluriformes</taxon>
        <taxon>Siluridae</taxon>
        <taxon>Silurus</taxon>
    </lineage>
</organism>
<dbReference type="PROSITE" id="PS00518">
    <property type="entry name" value="ZF_RING_1"/>
    <property type="match status" value="1"/>
</dbReference>
<gene>
    <name evidence="8" type="ORF">C0J50_21367</name>
</gene>
<feature type="domain" description="B box-type" evidence="7">
    <location>
        <begin position="147"/>
        <end position="187"/>
    </location>
</feature>
<dbReference type="Pfam" id="PF00643">
    <property type="entry name" value="zf-B_box"/>
    <property type="match status" value="1"/>
</dbReference>
<accession>A0AAD5AN95</accession>
<dbReference type="EMBL" id="MU551670">
    <property type="protein sequence ID" value="KAI5619336.1"/>
    <property type="molecule type" value="Genomic_DNA"/>
</dbReference>
<evidence type="ECO:0000256" key="5">
    <source>
        <dbReference type="SAM" id="MobiDB-lite"/>
    </source>
</evidence>
<dbReference type="SUPFAM" id="SSF57850">
    <property type="entry name" value="RING/U-box"/>
    <property type="match status" value="1"/>
</dbReference>
<dbReference type="PANTHER" id="PTHR25465:SF5">
    <property type="entry name" value="E3 UBIQUITIN_ISG15 LIGASE TRIM25-RELATED"/>
    <property type="match status" value="1"/>
</dbReference>
<keyword evidence="1" id="KW-0479">Metal-binding</keyword>
<dbReference type="SUPFAM" id="SSF57845">
    <property type="entry name" value="B-box zinc-binding domain"/>
    <property type="match status" value="1"/>
</dbReference>
<name>A0AAD5AN95_SILAS</name>
<evidence type="ECO:0000256" key="2">
    <source>
        <dbReference type="ARBA" id="ARBA00022771"/>
    </source>
</evidence>
<proteinExistence type="predicted"/>
<dbReference type="SMART" id="SM00336">
    <property type="entry name" value="BBOX"/>
    <property type="match status" value="1"/>
</dbReference>
<reference evidence="8" key="1">
    <citation type="submission" date="2018-07" db="EMBL/GenBank/DDBJ databases">
        <title>Comparative genomics of catfishes provides insights into carnivory and benthic adaptation.</title>
        <authorList>
            <person name="Zhang Y."/>
            <person name="Wang D."/>
            <person name="Peng Z."/>
            <person name="Zheng S."/>
            <person name="Shao F."/>
            <person name="Tao W."/>
        </authorList>
    </citation>
    <scope>NUCLEOTIDE SEQUENCE</scope>
    <source>
        <strain evidence="8">Chongqing</strain>
    </source>
</reference>
<dbReference type="PANTHER" id="PTHR25465">
    <property type="entry name" value="B-BOX DOMAIN CONTAINING"/>
    <property type="match status" value="1"/>
</dbReference>
<dbReference type="InterPro" id="IPR051051">
    <property type="entry name" value="E3_ubiq-ligase_TRIM/RNF"/>
</dbReference>
<keyword evidence="9" id="KW-1185">Reference proteome</keyword>
<dbReference type="Pfam" id="PF15227">
    <property type="entry name" value="zf-C3HC4_4"/>
    <property type="match status" value="1"/>
</dbReference>
<evidence type="ECO:0000256" key="1">
    <source>
        <dbReference type="ARBA" id="ARBA00022723"/>
    </source>
</evidence>
<dbReference type="AlphaFoldDB" id="A0AAD5AN95"/>
<evidence type="ECO:0000259" key="7">
    <source>
        <dbReference type="PROSITE" id="PS50119"/>
    </source>
</evidence>
<feature type="compositionally biased region" description="Basic and acidic residues" evidence="5">
    <location>
        <begin position="245"/>
        <end position="255"/>
    </location>
</feature>
<dbReference type="GO" id="GO:0008270">
    <property type="term" value="F:zinc ion binding"/>
    <property type="evidence" value="ECO:0007669"/>
    <property type="project" value="UniProtKB-KW"/>
</dbReference>
<dbReference type="Proteomes" id="UP001205998">
    <property type="component" value="Unassembled WGS sequence"/>
</dbReference>
<evidence type="ECO:0000256" key="3">
    <source>
        <dbReference type="ARBA" id="ARBA00022833"/>
    </source>
</evidence>
<dbReference type="InterPro" id="IPR017907">
    <property type="entry name" value="Znf_RING_CS"/>
</dbReference>
<evidence type="ECO:0000259" key="6">
    <source>
        <dbReference type="PROSITE" id="PS50089"/>
    </source>
</evidence>
<dbReference type="PROSITE" id="PS50119">
    <property type="entry name" value="ZF_BBOX"/>
    <property type="match status" value="1"/>
</dbReference>
<feature type="compositionally biased region" description="Basic residues" evidence="5">
    <location>
        <begin position="271"/>
        <end position="293"/>
    </location>
</feature>
<dbReference type="Gene3D" id="3.30.40.10">
    <property type="entry name" value="Zinc/RING finger domain, C3HC4 (zinc finger)"/>
    <property type="match status" value="1"/>
</dbReference>
<dbReference type="InterPro" id="IPR000315">
    <property type="entry name" value="Znf_B-box"/>
</dbReference>
<feature type="compositionally biased region" description="Basic residues" evidence="5">
    <location>
        <begin position="212"/>
        <end position="225"/>
    </location>
</feature>
<feature type="compositionally biased region" description="Basic and acidic residues" evidence="5">
    <location>
        <begin position="192"/>
        <end position="211"/>
    </location>
</feature>
<feature type="region of interest" description="Disordered" evidence="5">
    <location>
        <begin position="183"/>
        <end position="293"/>
    </location>
</feature>
<keyword evidence="3" id="KW-0862">Zinc</keyword>
<evidence type="ECO:0000313" key="8">
    <source>
        <dbReference type="EMBL" id="KAI5619336.1"/>
    </source>
</evidence>